<accession>A0ACC0TRV8</accession>
<name>A0ACC0TRV8_9AGAM</name>
<dbReference type="EMBL" id="JAGFNK010001504">
    <property type="protein sequence ID" value="KAI9430951.1"/>
    <property type="molecule type" value="Genomic_DNA"/>
</dbReference>
<sequence length="1685" mass="178016">MKNSTRHLRKLSLFFGLFFVAFSARSTNYYSQGSLDATQTTSWNSAANGTGVAPASFTNGDVFIIQANHLMATGAAWTVTGGTVDITAGGKLTETFALTCGTLQVDNGGYYVHAVSNTAIPGTTKTFGASSTEEIQVWSLNTAALPVATWGNLVINVASLAGNWVQTNAAFTTQGDLTIKATGGSTNAFKLISSAALTAIVGGNFSMQGGYFAITQTSSTSALLYQLNVSGNFAQTGGSFTLNDYVAGAVGGSTFVQLNVTGNVSVTGGYFSGAGYFDIIPANYPNHNYSINISGDLIVNGGVFALNRGFSGLRAHYMSVGGNVTVGSQSNGTLFTAPAVWSTGAGGCIIYLDGSGTAASTVTIDDTQFTTYTISGLSVALGATTATITVPTGDYVFPGMLVTGTGVAANTFVSAVTATSGSVTVTLSAATTAAVTAMKFTPGITNAGWVIPAGKTITLGGNLLSDRLIAISGTVNMGTYSLVGSRSLVTLPTANITATGGAVGINATSVTALSSLNGIMPGMVLNAPGTLAPNTVVTGTSGAAQIGFCPAAYPNTAAATGITVNATSSPATINTAKANLISSYNSSADYNTANFVAGAAFMNKIRYISKETNLNFNGTAAQTITAGTGTYLLNGVATTAVVTSLTTSTAVTLAQANSAIQPGQYILSNETVIGTVASVSGTTVTLTANATTALTNVSVFFANAGAIKNLVVNNAAGVAVKTNVVVNGTLTLTNGVVSIDSSYSLKIASGNDIAGAPFSSSKYISTLSYPTKALYGALEIDGFTTAKLFPVGTATAYLPVTVTPSVSAGFVVSALDSVMVDGTRNGTAVANYKDIVNATWKIYQATGSGSATIATAWPATLEGTGFATAGNSIGIATYNGTAYQTAIGTGDNTANTATASFSSFTTNNAFIVAKTGALTLPVKVLDFSGTLNGSNAVLTWVTATELNILNYTVERSNDGTSFSSIGSVVAKNAAYNTYSFTDFSLNSGSNYYRLKIVEADGSFSYSAVVVLTLRPVTAAFGIYPNPVINTVTVTHSTASANATIQIITIDGKIVASQIIPAGSTQTILNVASLMAGEDTNETIPQTYNGKPGTHNAQNTNGGRQLFYTVSYLNKEVINVSALDIRLDNHLSEQAMGLPVDKHTNWCENLKITGIRYFSKDTAWKPVCGENALIKDHYNGFVVEMVKDDNPIYKLNIEVKVYNQGAAFRYWFPENEKGTYYNITAENTEFTLPANTKAWFTGWAQGAYQLLPLKDWPQESERPLTLQLNNGLYVCLAEAGLIDYARTKFTLSHQKENTIVTAMQGTAQLISPVGSPWRTIVIAESAAEMAMNNNLILNLNTPNQLPGTDWIQPGKIMRVMTQTTADAHANIDFAVKHHLQYILFDWKWYGPAFSFSSDATKVAIPNFDLPGIIQYGKERGIGVWLYVNQQALLAQSDSLFTVYHHWGVKGVKFGFVQQGSHRWTTWLEKAIQQAAANHIMVNIHDDWRPTGEQRTWPNLMTAEGIRGNEEMPDATHNTVLPFTRFMAGPADYTICYYSNRIKTTHAHQLALAVVYYSPIQTLYWYDKPEMSNNEPELAFWDHIPTTWDETRVLDGKPGEFVTTARRKGAEWFVGTITNDQSRTVTFSLSFLPKGKKYKAIIYQDDETVATKTKVAIHEQTVDSSVTLSVLLKASGGQAIRIEPIDQ</sequence>
<reference evidence="1" key="1">
    <citation type="submission" date="2021-03" db="EMBL/GenBank/DDBJ databases">
        <title>Evolutionary priming and transition to the ectomycorrhizal habit in an iconic lineage of mushroom-forming fungi: is preadaptation a requirement?</title>
        <authorList>
            <consortium name="DOE Joint Genome Institute"/>
            <person name="Looney B.P."/>
            <person name="Miyauchi S."/>
            <person name="Morin E."/>
            <person name="Drula E."/>
            <person name="Courty P.E."/>
            <person name="Chicoki N."/>
            <person name="Fauchery L."/>
            <person name="Kohler A."/>
            <person name="Kuo A."/>
            <person name="LaButti K."/>
            <person name="Pangilinan J."/>
            <person name="Lipzen A."/>
            <person name="Riley R."/>
            <person name="Andreopoulos W."/>
            <person name="He G."/>
            <person name="Johnson J."/>
            <person name="Barry K.W."/>
            <person name="Grigoriev I.V."/>
            <person name="Nagy L."/>
            <person name="Hibbett D."/>
            <person name="Henrissat B."/>
            <person name="Matheny P.B."/>
            <person name="Labbe J."/>
            <person name="Martin A.F."/>
        </authorList>
    </citation>
    <scope>NUCLEOTIDE SEQUENCE</scope>
    <source>
        <strain evidence="1">BPL698</strain>
    </source>
</reference>
<keyword evidence="2" id="KW-1185">Reference proteome</keyword>
<protein>
    <submittedName>
        <fullName evidence="1">Glycoside hydrolase 97-domain-containing protein</fullName>
    </submittedName>
</protein>
<keyword evidence="1" id="KW-0378">Hydrolase</keyword>
<organism evidence="1 2">
    <name type="scientific">Russula earlei</name>
    <dbReference type="NCBI Taxonomy" id="71964"/>
    <lineage>
        <taxon>Eukaryota</taxon>
        <taxon>Fungi</taxon>
        <taxon>Dikarya</taxon>
        <taxon>Basidiomycota</taxon>
        <taxon>Agaricomycotina</taxon>
        <taxon>Agaricomycetes</taxon>
        <taxon>Russulales</taxon>
        <taxon>Russulaceae</taxon>
        <taxon>Russula</taxon>
    </lineage>
</organism>
<evidence type="ECO:0000313" key="2">
    <source>
        <dbReference type="Proteomes" id="UP001207468"/>
    </source>
</evidence>
<proteinExistence type="predicted"/>
<dbReference type="Proteomes" id="UP001207468">
    <property type="component" value="Unassembled WGS sequence"/>
</dbReference>
<evidence type="ECO:0000313" key="1">
    <source>
        <dbReference type="EMBL" id="KAI9430951.1"/>
    </source>
</evidence>
<comment type="caution">
    <text evidence="1">The sequence shown here is derived from an EMBL/GenBank/DDBJ whole genome shotgun (WGS) entry which is preliminary data.</text>
</comment>
<gene>
    <name evidence="1" type="ORF">F5148DRAFT_1296166</name>
</gene>